<keyword evidence="1" id="KW-0175">Coiled coil</keyword>
<evidence type="ECO:0000256" key="1">
    <source>
        <dbReference type="SAM" id="Coils"/>
    </source>
</evidence>
<feature type="region of interest" description="Disordered" evidence="2">
    <location>
        <begin position="175"/>
        <end position="225"/>
    </location>
</feature>
<dbReference type="KEGG" id="obi:106867335"/>
<feature type="region of interest" description="Disordered" evidence="2">
    <location>
        <begin position="816"/>
        <end position="851"/>
    </location>
</feature>
<sequence length="851" mass="98556">MATALSEEEFHRMQIQLLELRTSNYEFDSQCKRQQREFLNLKEKFEECDKDLQRANKVINKSKKAKDVELLIQENAGLQRKLQSQEDEFRLQNETLMQELSHLVSCNEELEKRLSSSKDKPSGPDTSSFSSAIINDLEDEVRRVQAQNSALQKTLKASQEKYDKQIAFYKQQLQLGNSTSNNSSHQGKSDDNDEEKRSEDCSNQISSDSSISQSEALSNDKNKNILQSPSKEECIQELSVLRLNLETELEENRILKEQLNSSDRKFRQQITSFEDEIEKLSEKLKRKQESYVHLQEEKETYFKEAEKRLEEVQAGRDREKKYYTDVVNKLQAEMECKQQMLDEFQNSSCSKIKELENQNLALQQMIDATSIVNNQQRDEVEMEYKQRISVLEKQLAMQAQQFDDFKVQLQEGHRASEHTLEQLYAAQQERDTQIQSLQEISTIAEKRKRLIDEMAIKYQKECDSHRELVHQMTQDHEEEVNKLEDLLSQEQENCLELNKMRTFVEEIQGQLVSSEETKGWLERRLNDAEANLNSSKQEFESTLLDSQEKYQQEKGELLQKFEQDLEEYKQQETLLKAEVTQRDKSIEKLQQEIKDSVDEKKIHEKKGLTMLKDLKRQLHTERKRAEKLQERLQEILTDPKNRQGVDDLFKPADIGDKAESSSVSSWSAGASGIGNKDSPQSPNRTGTPPSDFESEHDELVNRLAASQQQKWTLEEKVQHLEESNAAMCEDLLQKSAIIEYYVMDGRTDGIASHHKSTEEKSSLKKVLELVNRGDVNMKEMNRKLQRMLEETLTKNMHLQKDLETLSQEVVRLSKTSSLVSSPTTDLGGDASLPLTEPSSHLNSCPSAILAQ</sequence>
<dbReference type="AlphaFoldDB" id="A0A0L8I2I2"/>
<feature type="compositionally biased region" description="Polar residues" evidence="2">
    <location>
        <begin position="836"/>
        <end position="845"/>
    </location>
</feature>
<feature type="compositionally biased region" description="Polar residues" evidence="2">
    <location>
        <begin position="677"/>
        <end position="688"/>
    </location>
</feature>
<protein>
    <recommendedName>
        <fullName evidence="4">GRIP1-associated protein 1</fullName>
    </recommendedName>
</protein>
<gene>
    <name evidence="3" type="ORF">OCBIM_22039011mg</name>
</gene>
<evidence type="ECO:0000313" key="3">
    <source>
        <dbReference type="EMBL" id="KOF95255.1"/>
    </source>
</evidence>
<dbReference type="GO" id="GO:0099158">
    <property type="term" value="P:regulation of recycling endosome localization within postsynapse"/>
    <property type="evidence" value="ECO:0007669"/>
    <property type="project" value="TreeGrafter"/>
</dbReference>
<name>A0A0L8I2I2_OCTBM</name>
<dbReference type="PANTHER" id="PTHR18978">
    <property type="entry name" value="GRIP-1 ASSOCIATED PROTEIN 1"/>
    <property type="match status" value="1"/>
</dbReference>
<feature type="coiled-coil region" evidence="1">
    <location>
        <begin position="238"/>
        <end position="372"/>
    </location>
</feature>
<evidence type="ECO:0000256" key="2">
    <source>
        <dbReference type="SAM" id="MobiDB-lite"/>
    </source>
</evidence>
<dbReference type="GO" id="GO:0098998">
    <property type="term" value="C:extrinsic component of postsynaptic early endosome membrane"/>
    <property type="evidence" value="ECO:0007669"/>
    <property type="project" value="TreeGrafter"/>
</dbReference>
<feature type="compositionally biased region" description="Low complexity" evidence="2">
    <location>
        <begin position="660"/>
        <end position="674"/>
    </location>
</feature>
<proteinExistence type="predicted"/>
<feature type="coiled-coil region" evidence="1">
    <location>
        <begin position="68"/>
        <end position="161"/>
    </location>
</feature>
<feature type="compositionally biased region" description="Basic and acidic residues" evidence="2">
    <location>
        <begin position="634"/>
        <end position="659"/>
    </location>
</feature>
<dbReference type="PANTHER" id="PTHR18978:SF1">
    <property type="entry name" value="GRIP1-ASSOCIATED PROTEIN 1"/>
    <property type="match status" value="1"/>
</dbReference>
<accession>A0A0L8I2I2</accession>
<feature type="region of interest" description="Disordered" evidence="2">
    <location>
        <begin position="634"/>
        <end position="695"/>
    </location>
</feature>
<dbReference type="OrthoDB" id="6269447at2759"/>
<feature type="compositionally biased region" description="Low complexity" evidence="2">
    <location>
        <begin position="201"/>
        <end position="215"/>
    </location>
</feature>
<feature type="coiled-coil region" evidence="1">
    <location>
        <begin position="770"/>
        <end position="815"/>
    </location>
</feature>
<dbReference type="EMBL" id="KQ416777">
    <property type="protein sequence ID" value="KOF95255.1"/>
    <property type="molecule type" value="Genomic_DNA"/>
</dbReference>
<dbReference type="GO" id="GO:0099152">
    <property type="term" value="P:regulation of neurotransmitter receptor transport, endosome to postsynaptic membrane"/>
    <property type="evidence" value="ECO:0007669"/>
    <property type="project" value="TreeGrafter"/>
</dbReference>
<dbReference type="STRING" id="37653.A0A0L8I2I2"/>
<dbReference type="GO" id="GO:0098978">
    <property type="term" value="C:glutamatergic synapse"/>
    <property type="evidence" value="ECO:0007669"/>
    <property type="project" value="TreeGrafter"/>
</dbReference>
<dbReference type="InterPro" id="IPR026204">
    <property type="entry name" value="GRIPAP1"/>
</dbReference>
<evidence type="ECO:0008006" key="4">
    <source>
        <dbReference type="Google" id="ProtNLM"/>
    </source>
</evidence>
<dbReference type="GO" id="GO:1905244">
    <property type="term" value="P:regulation of modification of synaptic structure"/>
    <property type="evidence" value="ECO:0007669"/>
    <property type="project" value="TreeGrafter"/>
</dbReference>
<feature type="compositionally biased region" description="Basic and acidic residues" evidence="2">
    <location>
        <begin position="187"/>
        <end position="200"/>
    </location>
</feature>
<organism evidence="3">
    <name type="scientific">Octopus bimaculoides</name>
    <name type="common">California two-spotted octopus</name>
    <dbReference type="NCBI Taxonomy" id="37653"/>
    <lineage>
        <taxon>Eukaryota</taxon>
        <taxon>Metazoa</taxon>
        <taxon>Spiralia</taxon>
        <taxon>Lophotrochozoa</taxon>
        <taxon>Mollusca</taxon>
        <taxon>Cephalopoda</taxon>
        <taxon>Coleoidea</taxon>
        <taxon>Octopodiformes</taxon>
        <taxon>Octopoda</taxon>
        <taxon>Incirrata</taxon>
        <taxon>Octopodidae</taxon>
        <taxon>Octopus</taxon>
    </lineage>
</organism>
<dbReference type="GO" id="GO:0098887">
    <property type="term" value="P:neurotransmitter receptor transport, endosome to postsynaptic membrane"/>
    <property type="evidence" value="ECO:0007669"/>
    <property type="project" value="TreeGrafter"/>
</dbReference>
<dbReference type="OMA" id="SINTEFC"/>
<dbReference type="GO" id="GO:0098837">
    <property type="term" value="C:postsynaptic recycling endosome"/>
    <property type="evidence" value="ECO:0007669"/>
    <property type="project" value="TreeGrafter"/>
</dbReference>
<feature type="compositionally biased region" description="Polar residues" evidence="2">
    <location>
        <begin position="175"/>
        <end position="186"/>
    </location>
</feature>
<reference evidence="3" key="1">
    <citation type="submission" date="2015-07" db="EMBL/GenBank/DDBJ databases">
        <title>MeaNS - Measles Nucleotide Surveillance Program.</title>
        <authorList>
            <person name="Tran T."/>
            <person name="Druce J."/>
        </authorList>
    </citation>
    <scope>NUCLEOTIDE SEQUENCE</scope>
    <source>
        <strain evidence="3">UCB-OBI-ISO-001</strain>
        <tissue evidence="3">Gonad</tissue>
    </source>
</reference>